<gene>
    <name evidence="4" type="ORF">FRACYDRAFT_151248</name>
</gene>
<dbReference type="KEGG" id="fcy:FRACYDRAFT_151248"/>
<dbReference type="GO" id="GO:0005634">
    <property type="term" value="C:nucleus"/>
    <property type="evidence" value="ECO:0007669"/>
    <property type="project" value="TreeGrafter"/>
</dbReference>
<dbReference type="GO" id="GO:0031267">
    <property type="term" value="F:small GTPase binding"/>
    <property type="evidence" value="ECO:0007669"/>
    <property type="project" value="TreeGrafter"/>
</dbReference>
<dbReference type="PANTHER" id="PTHR24113">
    <property type="entry name" value="RAN GTPASE-ACTIVATING PROTEIN 1"/>
    <property type="match status" value="1"/>
</dbReference>
<feature type="non-terminal residue" evidence="4">
    <location>
        <position position="175"/>
    </location>
</feature>
<dbReference type="OrthoDB" id="287671at2759"/>
<feature type="non-terminal residue" evidence="4">
    <location>
        <position position="1"/>
    </location>
</feature>
<dbReference type="GO" id="GO:0006913">
    <property type="term" value="P:nucleocytoplasmic transport"/>
    <property type="evidence" value="ECO:0007669"/>
    <property type="project" value="TreeGrafter"/>
</dbReference>
<dbReference type="PANTHER" id="PTHR24113:SF12">
    <property type="entry name" value="RAN GTPASE-ACTIVATING PROTEIN 1"/>
    <property type="match status" value="1"/>
</dbReference>
<sequence>LDFSNNKIGNEGLKKLTRVLQRRGAKHLVELRLSNNGIAHSGIETMMNKLLQHNLVSLTLDKNGIGDQGCQLIAASLLSMKCLARLNLSFNQIGSRGVNSLMRSLVACDSITYLGLSGNIMKISGAVALAFTLAQHPRLEELDVDNCCLSQAAQCHIIAGIISNRWVPMKRMNGF</sequence>
<keyword evidence="1" id="KW-0343">GTPase activation</keyword>
<evidence type="ECO:0000256" key="3">
    <source>
        <dbReference type="ARBA" id="ARBA00022737"/>
    </source>
</evidence>
<dbReference type="SMART" id="SM00368">
    <property type="entry name" value="LRR_RI"/>
    <property type="match status" value="6"/>
</dbReference>
<evidence type="ECO:0000313" key="5">
    <source>
        <dbReference type="Proteomes" id="UP000095751"/>
    </source>
</evidence>
<dbReference type="Gene3D" id="3.80.10.10">
    <property type="entry name" value="Ribonuclease Inhibitor"/>
    <property type="match status" value="1"/>
</dbReference>
<organism evidence="4 5">
    <name type="scientific">Fragilariopsis cylindrus CCMP1102</name>
    <dbReference type="NCBI Taxonomy" id="635003"/>
    <lineage>
        <taxon>Eukaryota</taxon>
        <taxon>Sar</taxon>
        <taxon>Stramenopiles</taxon>
        <taxon>Ochrophyta</taxon>
        <taxon>Bacillariophyta</taxon>
        <taxon>Bacillariophyceae</taxon>
        <taxon>Bacillariophycidae</taxon>
        <taxon>Bacillariales</taxon>
        <taxon>Bacillariaceae</taxon>
        <taxon>Fragilariopsis</taxon>
    </lineage>
</organism>
<dbReference type="GO" id="GO:0005096">
    <property type="term" value="F:GTPase activator activity"/>
    <property type="evidence" value="ECO:0007669"/>
    <property type="project" value="UniProtKB-KW"/>
</dbReference>
<dbReference type="GO" id="GO:0048471">
    <property type="term" value="C:perinuclear region of cytoplasm"/>
    <property type="evidence" value="ECO:0007669"/>
    <property type="project" value="TreeGrafter"/>
</dbReference>
<keyword evidence="5" id="KW-1185">Reference proteome</keyword>
<dbReference type="Pfam" id="PF13516">
    <property type="entry name" value="LRR_6"/>
    <property type="match status" value="4"/>
</dbReference>
<evidence type="ECO:0000256" key="2">
    <source>
        <dbReference type="ARBA" id="ARBA00022614"/>
    </source>
</evidence>
<dbReference type="GO" id="GO:0005829">
    <property type="term" value="C:cytosol"/>
    <property type="evidence" value="ECO:0007669"/>
    <property type="project" value="TreeGrafter"/>
</dbReference>
<keyword evidence="2" id="KW-0433">Leucine-rich repeat</keyword>
<dbReference type="InterPro" id="IPR027038">
    <property type="entry name" value="RanGap"/>
</dbReference>
<dbReference type="InterPro" id="IPR001611">
    <property type="entry name" value="Leu-rich_rpt"/>
</dbReference>
<dbReference type="EMBL" id="KV784373">
    <property type="protein sequence ID" value="OEU10159.1"/>
    <property type="molecule type" value="Genomic_DNA"/>
</dbReference>
<protein>
    <submittedName>
        <fullName evidence="4">RNI-like protein</fullName>
    </submittedName>
</protein>
<reference evidence="4 5" key="1">
    <citation type="submission" date="2016-09" db="EMBL/GenBank/DDBJ databases">
        <title>Extensive genetic diversity and differential bi-allelic expression allows diatom success in the polar Southern Ocean.</title>
        <authorList>
            <consortium name="DOE Joint Genome Institute"/>
            <person name="Mock T."/>
            <person name="Otillar R.P."/>
            <person name="Strauss J."/>
            <person name="Dupont C."/>
            <person name="Frickenhaus S."/>
            <person name="Maumus F."/>
            <person name="Mcmullan M."/>
            <person name="Sanges R."/>
            <person name="Schmutz J."/>
            <person name="Toseland A."/>
            <person name="Valas R."/>
            <person name="Veluchamy A."/>
            <person name="Ward B.J."/>
            <person name="Allen A."/>
            <person name="Barry K."/>
            <person name="Falciatore A."/>
            <person name="Ferrante M."/>
            <person name="Fortunato A.E."/>
            <person name="Gloeckner G."/>
            <person name="Gruber A."/>
            <person name="Hipkin R."/>
            <person name="Janech M."/>
            <person name="Kroth P."/>
            <person name="Leese F."/>
            <person name="Lindquist E."/>
            <person name="Lyon B.R."/>
            <person name="Martin J."/>
            <person name="Mayer C."/>
            <person name="Parker M."/>
            <person name="Quesneville H."/>
            <person name="Raymond J."/>
            <person name="Uhlig C."/>
            <person name="Valentin K.U."/>
            <person name="Worden A.Z."/>
            <person name="Armbrust E.V."/>
            <person name="Bowler C."/>
            <person name="Green B."/>
            <person name="Moulton V."/>
            <person name="Van Oosterhout C."/>
            <person name="Grigoriev I."/>
        </authorList>
    </citation>
    <scope>NUCLEOTIDE SEQUENCE [LARGE SCALE GENOMIC DNA]</scope>
    <source>
        <strain evidence="4 5">CCMP1102</strain>
    </source>
</reference>
<dbReference type="InterPro" id="IPR032675">
    <property type="entry name" value="LRR_dom_sf"/>
</dbReference>
<proteinExistence type="predicted"/>
<dbReference type="AlphaFoldDB" id="A0A1E7EWE6"/>
<dbReference type="InParanoid" id="A0A1E7EWE6"/>
<dbReference type="SUPFAM" id="SSF52047">
    <property type="entry name" value="RNI-like"/>
    <property type="match status" value="1"/>
</dbReference>
<accession>A0A1E7EWE6</accession>
<keyword evidence="3" id="KW-0677">Repeat</keyword>
<evidence type="ECO:0000256" key="1">
    <source>
        <dbReference type="ARBA" id="ARBA00022468"/>
    </source>
</evidence>
<dbReference type="Proteomes" id="UP000095751">
    <property type="component" value="Unassembled WGS sequence"/>
</dbReference>
<name>A0A1E7EWE6_9STRA</name>
<evidence type="ECO:0000313" key="4">
    <source>
        <dbReference type="EMBL" id="OEU10159.1"/>
    </source>
</evidence>